<keyword evidence="1 11" id="KW-0813">Transport</keyword>
<dbReference type="RefSeq" id="WP_117671993.1">
    <property type="nucleotide sequence ID" value="NZ_CABOGR010000010.1"/>
</dbReference>
<keyword evidence="4 11" id="KW-0812">Transmembrane</keyword>
<evidence type="ECO:0000256" key="5">
    <source>
        <dbReference type="ARBA" id="ARBA00022741"/>
    </source>
</evidence>
<evidence type="ECO:0000256" key="9">
    <source>
        <dbReference type="ARBA" id="ARBA00023065"/>
    </source>
</evidence>
<comment type="subcellular location">
    <subcellularLocation>
        <location evidence="11">Cell membrane</location>
        <topology evidence="11">Single-pass membrane protein</topology>
    </subcellularLocation>
</comment>
<evidence type="ECO:0000256" key="1">
    <source>
        <dbReference type="ARBA" id="ARBA00022448"/>
    </source>
</evidence>
<keyword evidence="7 11" id="KW-0630">Potassium</keyword>
<protein>
    <recommendedName>
        <fullName evidence="11">Potassium-transporting ATPase KdpC subunit</fullName>
    </recommendedName>
    <alternativeName>
        <fullName evidence="11">ATP phosphohydrolase [potassium-transporting] C chain</fullName>
    </alternativeName>
    <alternativeName>
        <fullName evidence="11">Potassium-binding and translocating subunit C</fullName>
    </alternativeName>
    <alternativeName>
        <fullName evidence="11">Potassium-translocating ATPase C chain</fullName>
    </alternativeName>
</protein>
<dbReference type="GO" id="GO:0008556">
    <property type="term" value="F:P-type potassium transmembrane transporter activity"/>
    <property type="evidence" value="ECO:0007669"/>
    <property type="project" value="InterPro"/>
</dbReference>
<evidence type="ECO:0000256" key="7">
    <source>
        <dbReference type="ARBA" id="ARBA00022958"/>
    </source>
</evidence>
<evidence type="ECO:0000313" key="12">
    <source>
        <dbReference type="EMBL" id="RGK56477.1"/>
    </source>
</evidence>
<evidence type="ECO:0000256" key="4">
    <source>
        <dbReference type="ARBA" id="ARBA00022692"/>
    </source>
</evidence>
<evidence type="ECO:0000313" key="15">
    <source>
        <dbReference type="Proteomes" id="UP000260862"/>
    </source>
</evidence>
<accession>A0A3E4N367</accession>
<evidence type="ECO:0000256" key="3">
    <source>
        <dbReference type="ARBA" id="ARBA00022538"/>
    </source>
</evidence>
<evidence type="ECO:0000313" key="14">
    <source>
        <dbReference type="Proteomes" id="UP000260780"/>
    </source>
</evidence>
<comment type="similarity">
    <text evidence="11">Belongs to the KdpC family.</text>
</comment>
<dbReference type="PANTHER" id="PTHR30042">
    <property type="entry name" value="POTASSIUM-TRANSPORTING ATPASE C CHAIN"/>
    <property type="match status" value="1"/>
</dbReference>
<keyword evidence="9 11" id="KW-0406">Ion transport</keyword>
<organism evidence="12 15">
    <name type="scientific">Phocaeicola plebeius</name>
    <dbReference type="NCBI Taxonomy" id="310297"/>
    <lineage>
        <taxon>Bacteria</taxon>
        <taxon>Pseudomonadati</taxon>
        <taxon>Bacteroidota</taxon>
        <taxon>Bacteroidia</taxon>
        <taxon>Bacteroidales</taxon>
        <taxon>Bacteroidaceae</taxon>
        <taxon>Phocaeicola</taxon>
    </lineage>
</organism>
<dbReference type="EMBL" id="QSQT01000010">
    <property type="protein sequence ID" value="RGK56477.1"/>
    <property type="molecule type" value="Genomic_DNA"/>
</dbReference>
<evidence type="ECO:0000313" key="13">
    <source>
        <dbReference type="EMBL" id="RGM41011.1"/>
    </source>
</evidence>
<reference evidence="14 15" key="1">
    <citation type="submission" date="2018-08" db="EMBL/GenBank/DDBJ databases">
        <title>A genome reference for cultivated species of the human gut microbiota.</title>
        <authorList>
            <person name="Zou Y."/>
            <person name="Xue W."/>
            <person name="Luo G."/>
        </authorList>
    </citation>
    <scope>NUCLEOTIDE SEQUENCE [LARGE SCALE GENOMIC DNA]</scope>
    <source>
        <strain evidence="13 14">OM08-14</strain>
        <strain evidence="12 15">TF10-3AC</strain>
    </source>
</reference>
<keyword evidence="5 11" id="KW-0547">Nucleotide-binding</keyword>
<gene>
    <name evidence="11" type="primary">kdpC</name>
    <name evidence="13" type="ORF">DXC17_06525</name>
    <name evidence="12" type="ORF">DXD04_06755</name>
</gene>
<evidence type="ECO:0000256" key="10">
    <source>
        <dbReference type="ARBA" id="ARBA00023136"/>
    </source>
</evidence>
<dbReference type="Pfam" id="PF02669">
    <property type="entry name" value="KdpC"/>
    <property type="match status" value="1"/>
</dbReference>
<comment type="function">
    <text evidence="11">Part of the high-affinity ATP-driven potassium transport (or Kdp) system, which catalyzes the hydrolysis of ATP coupled with the electrogenic transport of potassium into the cytoplasm. This subunit acts as a catalytic chaperone that increases the ATP-binding affinity of the ATP-hydrolyzing subunit KdpB by the formation of a transient KdpB/KdpC/ATP ternary complex.</text>
</comment>
<sequence>MKNFIKSIRITIAFCILFSVCYVLILWVFGQFFGPGKGNAETITLNGKVVGAANVGQAFTKDIYFWGRPSAADYKADSSAGSNKGPTNEAYLAEVEARVDSFLVHHPYLDRKDVPAEMVTASGSGLDPHITPACAYVQVKRVAEARGMNEETVKALVDKMVEKPFLGLFGTEKVNVLKLNVALEEANPTVK</sequence>
<dbReference type="GO" id="GO:0005886">
    <property type="term" value="C:plasma membrane"/>
    <property type="evidence" value="ECO:0007669"/>
    <property type="project" value="UniProtKB-SubCell"/>
</dbReference>
<keyword evidence="8 11" id="KW-1133">Transmembrane helix</keyword>
<dbReference type="Proteomes" id="UP000260862">
    <property type="component" value="Unassembled WGS sequence"/>
</dbReference>
<dbReference type="HAMAP" id="MF_00276">
    <property type="entry name" value="KdpC"/>
    <property type="match status" value="1"/>
</dbReference>
<dbReference type="AlphaFoldDB" id="A0A3E4N367"/>
<dbReference type="NCBIfam" id="TIGR00681">
    <property type="entry name" value="kdpC"/>
    <property type="match status" value="1"/>
</dbReference>
<dbReference type="PIRSF" id="PIRSF001296">
    <property type="entry name" value="K_ATPase_KdpC"/>
    <property type="match status" value="1"/>
</dbReference>
<dbReference type="EMBL" id="QSTF01000011">
    <property type="protein sequence ID" value="RGM41011.1"/>
    <property type="molecule type" value="Genomic_DNA"/>
</dbReference>
<proteinExistence type="inferred from homology"/>
<dbReference type="InterPro" id="IPR003820">
    <property type="entry name" value="KdpC"/>
</dbReference>
<evidence type="ECO:0000256" key="8">
    <source>
        <dbReference type="ARBA" id="ARBA00022989"/>
    </source>
</evidence>
<evidence type="ECO:0000256" key="11">
    <source>
        <dbReference type="HAMAP-Rule" id="MF_00276"/>
    </source>
</evidence>
<comment type="caution">
    <text evidence="12">The sequence shown here is derived from an EMBL/GenBank/DDBJ whole genome shotgun (WGS) entry which is preliminary data.</text>
</comment>
<keyword evidence="15" id="KW-1185">Reference proteome</keyword>
<evidence type="ECO:0000256" key="2">
    <source>
        <dbReference type="ARBA" id="ARBA00022475"/>
    </source>
</evidence>
<dbReference type="PANTHER" id="PTHR30042:SF2">
    <property type="entry name" value="POTASSIUM-TRANSPORTING ATPASE KDPC SUBUNIT"/>
    <property type="match status" value="1"/>
</dbReference>
<dbReference type="Proteomes" id="UP000260780">
    <property type="component" value="Unassembled WGS sequence"/>
</dbReference>
<keyword evidence="6 11" id="KW-0067">ATP-binding</keyword>
<dbReference type="NCBIfam" id="NF010606">
    <property type="entry name" value="PRK14002.1"/>
    <property type="match status" value="1"/>
</dbReference>
<feature type="transmembrane region" description="Helical" evidence="11">
    <location>
        <begin position="12"/>
        <end position="33"/>
    </location>
</feature>
<evidence type="ECO:0000256" key="6">
    <source>
        <dbReference type="ARBA" id="ARBA00022840"/>
    </source>
</evidence>
<name>A0A3E4N367_9BACT</name>
<dbReference type="GO" id="GO:0005524">
    <property type="term" value="F:ATP binding"/>
    <property type="evidence" value="ECO:0007669"/>
    <property type="project" value="UniProtKB-UniRule"/>
</dbReference>
<dbReference type="NCBIfam" id="NF001454">
    <property type="entry name" value="PRK00315.1"/>
    <property type="match status" value="1"/>
</dbReference>
<keyword evidence="10 11" id="KW-0472">Membrane</keyword>
<comment type="subunit">
    <text evidence="11">The system is composed of three essential subunits: KdpA, KdpB and KdpC.</text>
</comment>
<keyword evidence="2 11" id="KW-1003">Cell membrane</keyword>
<keyword evidence="3 11" id="KW-0633">Potassium transport</keyword>